<dbReference type="AlphaFoldDB" id="A0A1N6N1T4"/>
<evidence type="ECO:0000313" key="2">
    <source>
        <dbReference type="Proteomes" id="UP000196435"/>
    </source>
</evidence>
<proteinExistence type="predicted"/>
<gene>
    <name evidence="1" type="ORF">XIS1_900108</name>
</gene>
<reference evidence="2" key="1">
    <citation type="submission" date="2016-12" db="EMBL/GenBank/DDBJ databases">
        <authorList>
            <person name="Gaudriault S."/>
        </authorList>
    </citation>
    <scope>NUCLEOTIDE SEQUENCE [LARGE SCALE GENOMIC DNA]</scope>
    <source>
        <strain evidence="2">HGB1681 (deposited as PTA-6826 in the American Type Culture Collection)</strain>
    </source>
</reference>
<organism evidence="1 2">
    <name type="scientific">Xenorhabdus innexi</name>
    <dbReference type="NCBI Taxonomy" id="290109"/>
    <lineage>
        <taxon>Bacteria</taxon>
        <taxon>Pseudomonadati</taxon>
        <taxon>Pseudomonadota</taxon>
        <taxon>Gammaproteobacteria</taxon>
        <taxon>Enterobacterales</taxon>
        <taxon>Morganellaceae</taxon>
        <taxon>Xenorhabdus</taxon>
    </lineage>
</organism>
<evidence type="ECO:0000313" key="1">
    <source>
        <dbReference type="EMBL" id="SIP75073.1"/>
    </source>
</evidence>
<name>A0A1N6N1T4_9GAMM</name>
<dbReference type="Proteomes" id="UP000196435">
    <property type="component" value="Unassembled WGS sequence"/>
</dbReference>
<dbReference type="EMBL" id="FTLG01000237">
    <property type="protein sequence ID" value="SIP75073.1"/>
    <property type="molecule type" value="Genomic_DNA"/>
</dbReference>
<accession>A0A1N6N1T4</accession>
<protein>
    <submittedName>
        <fullName evidence="1">Uncharacterized protein</fullName>
    </submittedName>
</protein>
<sequence length="57" mass="6563">MNKRHLTRAQSWGGIAVREKRPAAWKRGMKLLMKYYRGQHESISASGCCPTVLCRDK</sequence>
<dbReference type="RefSeq" id="WP_169923533.1">
    <property type="nucleotide sequence ID" value="NZ_CAWNQC010000292.1"/>
</dbReference>